<gene>
    <name evidence="1" type="ORF">TIFTF001_023153</name>
</gene>
<dbReference type="EMBL" id="BTGU01000049">
    <property type="protein sequence ID" value="GMN54024.1"/>
    <property type="molecule type" value="Genomic_DNA"/>
</dbReference>
<sequence length="174" mass="18883">MEVTVFKSLRAGLSIAAYKVGPLTTKKLVIMVAWRGYSSIDINGSSIIPSVEDIRYTPIVPSWIISTFRFPAIAVITNASLCGKLTCSSQPPVRGSWLLKHTSSGRCSCFHQCVVLQRSFVSRCEVFMAVGVEVETIFSVVSDLLVISIIGVDYKENAAKTGKMCTIGYGVNHG</sequence>
<dbReference type="Proteomes" id="UP001187192">
    <property type="component" value="Unassembled WGS sequence"/>
</dbReference>
<keyword evidence="2" id="KW-1185">Reference proteome</keyword>
<evidence type="ECO:0000313" key="2">
    <source>
        <dbReference type="Proteomes" id="UP001187192"/>
    </source>
</evidence>
<evidence type="ECO:0000313" key="1">
    <source>
        <dbReference type="EMBL" id="GMN54024.1"/>
    </source>
</evidence>
<name>A0AA88DK47_FICCA</name>
<proteinExistence type="predicted"/>
<comment type="caution">
    <text evidence="1">The sequence shown here is derived from an EMBL/GenBank/DDBJ whole genome shotgun (WGS) entry which is preliminary data.</text>
</comment>
<organism evidence="1 2">
    <name type="scientific">Ficus carica</name>
    <name type="common">Common fig</name>
    <dbReference type="NCBI Taxonomy" id="3494"/>
    <lineage>
        <taxon>Eukaryota</taxon>
        <taxon>Viridiplantae</taxon>
        <taxon>Streptophyta</taxon>
        <taxon>Embryophyta</taxon>
        <taxon>Tracheophyta</taxon>
        <taxon>Spermatophyta</taxon>
        <taxon>Magnoliopsida</taxon>
        <taxon>eudicotyledons</taxon>
        <taxon>Gunneridae</taxon>
        <taxon>Pentapetalae</taxon>
        <taxon>rosids</taxon>
        <taxon>fabids</taxon>
        <taxon>Rosales</taxon>
        <taxon>Moraceae</taxon>
        <taxon>Ficeae</taxon>
        <taxon>Ficus</taxon>
    </lineage>
</organism>
<dbReference type="AlphaFoldDB" id="A0AA88DK47"/>
<protein>
    <submittedName>
        <fullName evidence="1">Uncharacterized protein</fullName>
    </submittedName>
</protein>
<reference evidence="1" key="1">
    <citation type="submission" date="2023-07" db="EMBL/GenBank/DDBJ databases">
        <title>draft genome sequence of fig (Ficus carica).</title>
        <authorList>
            <person name="Takahashi T."/>
            <person name="Nishimura K."/>
        </authorList>
    </citation>
    <scope>NUCLEOTIDE SEQUENCE</scope>
</reference>
<accession>A0AA88DK47</accession>